<dbReference type="OrthoDB" id="28092at2759"/>
<comment type="caution">
    <text evidence="15">The sequence shown here is derived from an EMBL/GenBank/DDBJ whole genome shotgun (WGS) entry which is preliminary data.</text>
</comment>
<protein>
    <recommendedName>
        <fullName evidence="4">ER membrane protein complex subunit 1</fullName>
    </recommendedName>
</protein>
<keyword evidence="6 12" id="KW-0732">Signal</keyword>
<evidence type="ECO:0000256" key="9">
    <source>
        <dbReference type="ARBA" id="ARBA00022989"/>
    </source>
</evidence>
<feature type="chain" id="PRO_5007297524" description="ER membrane protein complex subunit 1" evidence="12">
    <location>
        <begin position="22"/>
        <end position="1281"/>
    </location>
</feature>
<feature type="signal peptide" evidence="12">
    <location>
        <begin position="1"/>
        <end position="21"/>
    </location>
</feature>
<evidence type="ECO:0000313" key="16">
    <source>
        <dbReference type="Proteomes" id="UP000073492"/>
    </source>
</evidence>
<dbReference type="InterPro" id="IPR011047">
    <property type="entry name" value="Quinoprotein_ADH-like_sf"/>
</dbReference>
<proteinExistence type="inferred from homology"/>
<sequence>MRSALLAAAALLLTSTSAVFADEAWGVDYHIPLLGLPKEDTTFFHQPSPASRASLIYTLSEDGVIGAVNPRDGTLVWRQRPLQGVGPANSSFLRAGESQDVVVSGIGSEISAWSAADGKLAWDRSVNGQIEDLEILELSDGRESPGAKDAVVLTSGEHPVIQRLDGSSGAIKWTYDIDTGDLPYQVSTSSTGIYGILLHKTMLGYLKIKIITLDPVSGKKSDEHTLSSESELTSTDTIVSVGANSASPIIAWTDSAYTVLKVNIIGTKGVASFNIDKHDEDAVTRVRLHAPSHTNSLAHFLVHFETATSHWADVYHIDLGKNKVEKAYSLPKIAGQGSFSTSNSDANLYFTRITRDQVITVSSVSHGIVGKWGLSDFGVVSSGREIVEPSHAVSEISLKGGNVSAARSAVLLSTGDWVLVRDDSAVWNRPEVLASTSSAAFANPAEVESFAQDLEIEAHSNVVAAYLHRLKRHIQDWQQVPVILSALPQRVTNGLFGTTAESGLLGDVFGFHQVVACATRTGRVIALDAGSANRIVWSKQVVKLPPGQPWRPSFKSSSVGVLVLQSEGMPDLRLNATNGEPVAVSTAAESPMLSEKSVQFTLRDGELSATRGTDNSAHALWHFLPSDGERILSLVPRPVNDPVASIGKVLGDRRVLYKYLSSNLALLITANDATRAASVYVLDTVSGATLFADVHYNVDLSEPIPAIISENWFAYSYTADSTDGTIKGHQLVVGEMFESLLPNDRGPLTGKTNSSSLRQSPEPFVLLHSYQIPEPISQLSVTRTRQGITSRQLLAVLAVSGSIVGIPYHVLDPRRPAGRDPTKDEQAEGLVRYTPTVEFDPKWYLNHKREVLGVKGVITSPALIESTSLVFVFGLDVFGTRLSPSFSFDILGKDFNKFQMLATVAALAVATFVVAPLVARKQSRRVTAQAVMQRPWDQTSILHHEGDCHIANATGELASFRGSRSTRAELEDATMPILSKQDQQRHYMRILKKTIPRTTGQDTCERTITPLTMADQNKYTQKLQGQKVLITGKRVVWNWLWCSRGLLGACTLQPLGCTVIISSSNPGRVQKAISKLQTSYPSAKDRISGHACNLGDEDKLEWNIKELFEKAGKGIDHVIHTAGDSLAVLKLPDLEMPKLKAAGMVRFFAPLFIGKYAPRYLNPGPKSSIIITTGAVSERPIPNWTVVGSYATGLQGMARGMALDLKPIRVNLVSPGAVDTELWSHMSAEEKQNFFKEMEKKIPVGKVGVVEDVAEAYVYLMKDKNITGAMVSTSGGYLLTG</sequence>
<dbReference type="Gene3D" id="2.130.10.10">
    <property type="entry name" value="YVTN repeat-like/Quinoprotein amine dehydrogenase"/>
    <property type="match status" value="1"/>
</dbReference>
<evidence type="ECO:0000256" key="7">
    <source>
        <dbReference type="ARBA" id="ARBA00022824"/>
    </source>
</evidence>
<dbReference type="InterPro" id="IPR036291">
    <property type="entry name" value="NAD(P)-bd_dom_sf"/>
</dbReference>
<evidence type="ECO:0000256" key="6">
    <source>
        <dbReference type="ARBA" id="ARBA00022729"/>
    </source>
</evidence>
<dbReference type="InterPro" id="IPR026895">
    <property type="entry name" value="EMC1"/>
</dbReference>
<dbReference type="InterPro" id="IPR011678">
    <property type="entry name" value="EMC1_C"/>
</dbReference>
<evidence type="ECO:0000259" key="13">
    <source>
        <dbReference type="Pfam" id="PF07774"/>
    </source>
</evidence>
<dbReference type="GO" id="GO:0072546">
    <property type="term" value="C:EMC complex"/>
    <property type="evidence" value="ECO:0007669"/>
    <property type="project" value="InterPro"/>
</dbReference>
<evidence type="ECO:0000256" key="5">
    <source>
        <dbReference type="ARBA" id="ARBA00022692"/>
    </source>
</evidence>
<comment type="similarity">
    <text evidence="2">Belongs to the EMC1 family.</text>
</comment>
<gene>
    <name evidence="15" type="ORF">AC579_2212</name>
</gene>
<keyword evidence="8" id="KW-0521">NADP</keyword>
<evidence type="ECO:0000259" key="14">
    <source>
        <dbReference type="Pfam" id="PF25293"/>
    </source>
</evidence>
<dbReference type="STRING" id="113226.A0A139IKT4"/>
<evidence type="ECO:0000256" key="4">
    <source>
        <dbReference type="ARBA" id="ARBA00020824"/>
    </source>
</evidence>
<dbReference type="InterPro" id="IPR058545">
    <property type="entry name" value="Beta-prop_EMC1_1st"/>
</dbReference>
<keyword evidence="10" id="KW-0472">Membrane</keyword>
<reference evidence="15 16" key="1">
    <citation type="submission" date="2015-07" db="EMBL/GenBank/DDBJ databases">
        <title>Comparative genomics of the Sigatoka disease complex on banana suggests a link between parallel evolutionary changes in Pseudocercospora fijiensis and Pseudocercospora eumusae and increased virulence on the banana host.</title>
        <authorList>
            <person name="Chang T.-C."/>
            <person name="Salvucci A."/>
            <person name="Crous P.W."/>
            <person name="Stergiopoulos I."/>
        </authorList>
    </citation>
    <scope>NUCLEOTIDE SEQUENCE [LARGE SCALE GENOMIC DNA]</scope>
    <source>
        <strain evidence="15 16">CBS 116634</strain>
    </source>
</reference>
<evidence type="ECO:0000256" key="3">
    <source>
        <dbReference type="ARBA" id="ARBA00011276"/>
    </source>
</evidence>
<dbReference type="Proteomes" id="UP000073492">
    <property type="component" value="Unassembled WGS sequence"/>
</dbReference>
<dbReference type="PANTHER" id="PTHR21573:SF0">
    <property type="entry name" value="ER MEMBRANE PROTEIN COMPLEX SUBUNIT 1"/>
    <property type="match status" value="1"/>
</dbReference>
<dbReference type="InterPro" id="IPR002347">
    <property type="entry name" value="SDR_fam"/>
</dbReference>
<evidence type="ECO:0000256" key="8">
    <source>
        <dbReference type="ARBA" id="ARBA00022857"/>
    </source>
</evidence>
<keyword evidence="7" id="KW-0256">Endoplasmic reticulum</keyword>
<dbReference type="GO" id="GO:0034975">
    <property type="term" value="P:protein folding in endoplasmic reticulum"/>
    <property type="evidence" value="ECO:0007669"/>
    <property type="project" value="TreeGrafter"/>
</dbReference>
<dbReference type="Pfam" id="PF25293">
    <property type="entry name" value="Beta-prop_EMC1_N"/>
    <property type="match status" value="1"/>
</dbReference>
<dbReference type="SUPFAM" id="SSF51735">
    <property type="entry name" value="NAD(P)-binding Rossmann-fold domains"/>
    <property type="match status" value="1"/>
</dbReference>
<accession>A0A139IKT4</accession>
<evidence type="ECO:0000313" key="15">
    <source>
        <dbReference type="EMBL" id="KXT15398.1"/>
    </source>
</evidence>
<dbReference type="InterPro" id="IPR015943">
    <property type="entry name" value="WD40/YVTN_repeat-like_dom_sf"/>
</dbReference>
<evidence type="ECO:0000256" key="2">
    <source>
        <dbReference type="ARBA" id="ARBA00007904"/>
    </source>
</evidence>
<keyword evidence="5" id="KW-0812">Transmembrane</keyword>
<dbReference type="Pfam" id="PF23441">
    <property type="entry name" value="SDR"/>
    <property type="match status" value="1"/>
</dbReference>
<dbReference type="PANTHER" id="PTHR21573">
    <property type="entry name" value="ER MEMBRANE PROTEIN COMPLEX SUBUNIT 1"/>
    <property type="match status" value="1"/>
</dbReference>
<name>A0A139IKT4_9PEZI</name>
<dbReference type="SUPFAM" id="SSF50998">
    <property type="entry name" value="Quinoprotein alcohol dehydrogenase-like"/>
    <property type="match status" value="1"/>
</dbReference>
<evidence type="ECO:0000256" key="12">
    <source>
        <dbReference type="SAM" id="SignalP"/>
    </source>
</evidence>
<evidence type="ECO:0000256" key="1">
    <source>
        <dbReference type="ARBA" id="ARBA00004115"/>
    </source>
</evidence>
<dbReference type="Pfam" id="PF07774">
    <property type="entry name" value="EMC1_C"/>
    <property type="match status" value="1"/>
</dbReference>
<comment type="subcellular location">
    <subcellularLocation>
        <location evidence="1">Endoplasmic reticulum membrane</location>
        <topology evidence="1">Single-pass type I membrane protein</topology>
    </subcellularLocation>
</comment>
<keyword evidence="11" id="KW-0325">Glycoprotein</keyword>
<comment type="subunit">
    <text evidence="3">Component of the ER membrane protein complex (EMC).</text>
</comment>
<organism evidence="15 16">
    <name type="scientific">Pseudocercospora musae</name>
    <dbReference type="NCBI Taxonomy" id="113226"/>
    <lineage>
        <taxon>Eukaryota</taxon>
        <taxon>Fungi</taxon>
        <taxon>Dikarya</taxon>
        <taxon>Ascomycota</taxon>
        <taxon>Pezizomycotina</taxon>
        <taxon>Dothideomycetes</taxon>
        <taxon>Dothideomycetidae</taxon>
        <taxon>Mycosphaerellales</taxon>
        <taxon>Mycosphaerellaceae</taxon>
        <taxon>Pseudocercospora</taxon>
    </lineage>
</organism>
<dbReference type="Gene3D" id="3.40.50.720">
    <property type="entry name" value="NAD(P)-binding Rossmann-like Domain"/>
    <property type="match status" value="1"/>
</dbReference>
<dbReference type="PRINTS" id="PR00081">
    <property type="entry name" value="GDHRDH"/>
</dbReference>
<keyword evidence="9" id="KW-1133">Transmembrane helix</keyword>
<feature type="domain" description="ER membrane protein complex subunit 1 C-terminal" evidence="13">
    <location>
        <begin position="709"/>
        <end position="924"/>
    </location>
</feature>
<dbReference type="EMBL" id="LFZO01000059">
    <property type="protein sequence ID" value="KXT15398.1"/>
    <property type="molecule type" value="Genomic_DNA"/>
</dbReference>
<feature type="domain" description="EMC1 first beta-propeller" evidence="14">
    <location>
        <begin position="18"/>
        <end position="431"/>
    </location>
</feature>
<evidence type="ECO:0000256" key="10">
    <source>
        <dbReference type="ARBA" id="ARBA00023136"/>
    </source>
</evidence>
<dbReference type="InterPro" id="IPR057571">
    <property type="entry name" value="SDR_PhqE-like"/>
</dbReference>
<keyword evidence="16" id="KW-1185">Reference proteome</keyword>
<evidence type="ECO:0000256" key="11">
    <source>
        <dbReference type="ARBA" id="ARBA00023180"/>
    </source>
</evidence>